<dbReference type="FunFam" id="1.25.10.10:FF:000043">
    <property type="entry name" value="Unc-45 myosin chaperone B"/>
    <property type="match status" value="1"/>
</dbReference>
<dbReference type="GO" id="GO:0030018">
    <property type="term" value="C:Z disc"/>
    <property type="evidence" value="ECO:0007669"/>
    <property type="project" value="UniProtKB-SubCell"/>
</dbReference>
<keyword evidence="8" id="KW-0221">Differentiation</keyword>
<dbReference type="InterPro" id="IPR019734">
    <property type="entry name" value="TPR_rpt"/>
</dbReference>
<evidence type="ECO:0000256" key="3">
    <source>
        <dbReference type="ARBA" id="ARBA00004556"/>
    </source>
</evidence>
<evidence type="ECO:0000256" key="7">
    <source>
        <dbReference type="ARBA" id="ARBA00022541"/>
    </source>
</evidence>
<evidence type="ECO:0000256" key="5">
    <source>
        <dbReference type="ARBA" id="ARBA00022473"/>
    </source>
</evidence>
<dbReference type="EMBL" id="CADEBC010000045">
    <property type="protein sequence ID" value="CAB3220607.1"/>
    <property type="molecule type" value="Genomic_DNA"/>
</dbReference>
<accession>A0A8S0YNH8</accession>
<keyword evidence="7" id="KW-0517">Myogenesis</keyword>
<proteinExistence type="predicted"/>
<dbReference type="Pfam" id="PF11701">
    <property type="entry name" value="UNC45-central"/>
    <property type="match status" value="1"/>
</dbReference>
<name>A0A8S0YNH8_ARCPL</name>
<organism evidence="13 15">
    <name type="scientific">Arctia plantaginis</name>
    <name type="common">Wood tiger moth</name>
    <name type="synonym">Phalaena plantaginis</name>
    <dbReference type="NCBI Taxonomy" id="874455"/>
    <lineage>
        <taxon>Eukaryota</taxon>
        <taxon>Metazoa</taxon>
        <taxon>Ecdysozoa</taxon>
        <taxon>Arthropoda</taxon>
        <taxon>Hexapoda</taxon>
        <taxon>Insecta</taxon>
        <taxon>Pterygota</taxon>
        <taxon>Neoptera</taxon>
        <taxon>Endopterygota</taxon>
        <taxon>Lepidoptera</taxon>
        <taxon>Glossata</taxon>
        <taxon>Ditrysia</taxon>
        <taxon>Noctuoidea</taxon>
        <taxon>Erebidae</taxon>
        <taxon>Arctiinae</taxon>
        <taxon>Arctia</taxon>
    </lineage>
</organism>
<dbReference type="InterPro" id="IPR024660">
    <property type="entry name" value="UCS_central_dom"/>
</dbReference>
<dbReference type="GO" id="GO:0051879">
    <property type="term" value="F:Hsp90 protein binding"/>
    <property type="evidence" value="ECO:0007669"/>
    <property type="project" value="TreeGrafter"/>
</dbReference>
<keyword evidence="15" id="KW-1185">Reference proteome</keyword>
<reference evidence="15 16" key="1">
    <citation type="submission" date="2020-04" db="EMBL/GenBank/DDBJ databases">
        <authorList>
            <person name="Wallbank WR R."/>
            <person name="Pardo Diaz C."/>
            <person name="Kozak K."/>
            <person name="Martin S."/>
            <person name="Jiggins C."/>
            <person name="Moest M."/>
            <person name="Warren A I."/>
            <person name="Byers J.R.P. K."/>
            <person name="Montejo-Kovacevich G."/>
            <person name="Yen C E."/>
        </authorList>
    </citation>
    <scope>NUCLEOTIDE SEQUENCE [LARGE SCALE GENOMIC DNA]</scope>
</reference>
<dbReference type="Gene3D" id="1.25.40.10">
    <property type="entry name" value="Tetratricopeptide repeat domain"/>
    <property type="match status" value="1"/>
</dbReference>
<dbReference type="GO" id="GO:0030154">
    <property type="term" value="P:cell differentiation"/>
    <property type="evidence" value="ECO:0007669"/>
    <property type="project" value="UniProtKB-KW"/>
</dbReference>
<evidence type="ECO:0000256" key="4">
    <source>
        <dbReference type="ARBA" id="ARBA00020768"/>
    </source>
</evidence>
<evidence type="ECO:0000313" key="13">
    <source>
        <dbReference type="EMBL" id="CAB3220607.1"/>
    </source>
</evidence>
<keyword evidence="6" id="KW-0963">Cytoplasm</keyword>
<dbReference type="SUPFAM" id="SSF48371">
    <property type="entry name" value="ARM repeat"/>
    <property type="match status" value="2"/>
</dbReference>
<keyword evidence="5" id="KW-0217">Developmental protein</keyword>
<dbReference type="GO" id="GO:0031672">
    <property type="term" value="C:A band"/>
    <property type="evidence" value="ECO:0007669"/>
    <property type="project" value="UniProtKB-SubCell"/>
</dbReference>
<evidence type="ECO:0000256" key="6">
    <source>
        <dbReference type="ARBA" id="ARBA00022490"/>
    </source>
</evidence>
<evidence type="ECO:0000259" key="12">
    <source>
        <dbReference type="Pfam" id="PF11701"/>
    </source>
</evidence>
<dbReference type="InterPro" id="IPR000225">
    <property type="entry name" value="Armadillo"/>
</dbReference>
<evidence type="ECO:0000313" key="14">
    <source>
        <dbReference type="EMBL" id="CAB3246413.1"/>
    </source>
</evidence>
<dbReference type="InterPro" id="IPR011989">
    <property type="entry name" value="ARM-like"/>
</dbReference>
<keyword evidence="10" id="KW-0143">Chaperone</keyword>
<dbReference type="GO" id="GO:0048471">
    <property type="term" value="C:perinuclear region of cytoplasm"/>
    <property type="evidence" value="ECO:0007669"/>
    <property type="project" value="UniProtKB-SubCell"/>
</dbReference>
<dbReference type="GO" id="GO:0007517">
    <property type="term" value="P:muscle organ development"/>
    <property type="evidence" value="ECO:0007669"/>
    <property type="project" value="UniProtKB-KW"/>
</dbReference>
<evidence type="ECO:0000256" key="2">
    <source>
        <dbReference type="ARBA" id="ARBA00004216"/>
    </source>
</evidence>
<evidence type="ECO:0000313" key="16">
    <source>
        <dbReference type="Proteomes" id="UP000494256"/>
    </source>
</evidence>
<dbReference type="PANTHER" id="PTHR45994:SF1">
    <property type="entry name" value="FI21225P1"/>
    <property type="match status" value="1"/>
</dbReference>
<comment type="caution">
    <text evidence="13">The sequence shown here is derived from an EMBL/GenBank/DDBJ whole genome shotgun (WGS) entry which is preliminary data.</text>
</comment>
<dbReference type="SUPFAM" id="SSF48452">
    <property type="entry name" value="TPR-like"/>
    <property type="match status" value="1"/>
</dbReference>
<keyword evidence="9 11" id="KW-0802">TPR repeat</keyword>
<evidence type="ECO:0000256" key="1">
    <source>
        <dbReference type="ARBA" id="ARBA00004161"/>
    </source>
</evidence>
<dbReference type="SMART" id="SM00185">
    <property type="entry name" value="ARM"/>
    <property type="match status" value="6"/>
</dbReference>
<gene>
    <name evidence="14" type="ORF">APLA_LOCUS11510</name>
    <name evidence="13" type="ORF">APLA_LOCUS373</name>
</gene>
<sequence length="946" mass="106515">MVVHNEEAESYKNKGNEAFKAEKYEEAISLYSKAINLAEQDSRDLATYKKNRAAAYLKTKDYDKVIMDCDEALKIVPEDPKALFRRSQALECLERYEEAYRDAKTIFTVDPNNKAIQPVLSRLHAIVQERARQNAQTSTKVEQMFKLAFDVREDTEKREKAMSNLLVLAKESAGADIMLKNNVIHKIQQLLKVEKNNEIYVNAIRCISQLCKRNIERTRAILKIVGIPWILEMIDNNEEERVNAAQYCLQVILNTFSGMDTKKDTKPDQKLCEENKSEIETLLTCLTYSITNRVITGLARDAIMEIIMRNCHYTAINWAERFIEIKGLQRLLEVCSELEEYKYESSMNITPSSRTIAAACLAKIYENMYYDEARERFNNQVDEFVKDKLMSPDLESKVRVTVAITSLLRGPLDVGNYVISKEGILEMILVMAQTEDTLQQKVACECLVAAASKKDKARTIINKGVDILKKLYQCKNDAVRVRALVGLCKVGSFGGDDASIRPFADGSTKKLAEACKKFLVNPAKENDIRKWAAEGLSYLTLDADVKEKLVEDKPALLSLIELAKTGDQSCLYGVVTTLVNLCNAYEKQEVMPEMMELAKFAKHHIPEQHELDDPDFINKRITVLAKVGVTTGLVALSKTESHNSRELIARVFNAICGLPELRGIVVQQGGAKVLIPMSLEGTNKGKKQAAQALARIGITINPEVAFPGQRNLEVVRPLLALLHPDCSALENFEALMALCNLAGMNESTRNRILKEGGLAKIEHYLYEDHEMILRAATQCVCNLLQSEEVIKTYEGSNDKTKFLYLLCQEEDLDTVMAAAGALCILTSASKICCRKLLDVQVWPETLRCLLANPNKEVQYRGTYMLYNIITCDKDIAAKIFETDIMEILMALTKLDDPDLKKTVENAQKCLTAAEELGVIRKPDASHMVDPFQEANIHEVDEDDNET</sequence>
<evidence type="ECO:0000256" key="8">
    <source>
        <dbReference type="ARBA" id="ARBA00022782"/>
    </source>
</evidence>
<dbReference type="InterPro" id="IPR011990">
    <property type="entry name" value="TPR-like_helical_dom_sf"/>
</dbReference>
<evidence type="ECO:0000256" key="9">
    <source>
        <dbReference type="ARBA" id="ARBA00022803"/>
    </source>
</evidence>
<feature type="repeat" description="TPR" evidence="11">
    <location>
        <begin position="8"/>
        <end position="41"/>
    </location>
</feature>
<evidence type="ECO:0000256" key="10">
    <source>
        <dbReference type="ARBA" id="ARBA00023186"/>
    </source>
</evidence>
<dbReference type="PROSITE" id="PS50005">
    <property type="entry name" value="TPR"/>
    <property type="match status" value="1"/>
</dbReference>
<dbReference type="Proteomes" id="UP000494256">
    <property type="component" value="Unassembled WGS sequence"/>
</dbReference>
<dbReference type="AlphaFoldDB" id="A0A8S0YNH8"/>
<dbReference type="PANTHER" id="PTHR45994">
    <property type="entry name" value="FI21225P1"/>
    <property type="match status" value="1"/>
</dbReference>
<dbReference type="SMART" id="SM00028">
    <property type="entry name" value="TPR"/>
    <property type="match status" value="3"/>
</dbReference>
<comment type="subcellular location">
    <subcellularLocation>
        <location evidence="1">Cytoplasm</location>
        <location evidence="1">Myofibril</location>
        <location evidence="1">Sarcomere</location>
        <location evidence="1">A band</location>
    </subcellularLocation>
    <subcellularLocation>
        <location evidence="2">Cytoplasm</location>
        <location evidence="2">Myofibril</location>
        <location evidence="2">Sarcomere</location>
        <location evidence="2">Z line</location>
    </subcellularLocation>
    <subcellularLocation>
        <location evidence="3">Cytoplasm</location>
        <location evidence="3">Perinuclear region</location>
    </subcellularLocation>
</comment>
<dbReference type="Gene3D" id="1.25.10.10">
    <property type="entry name" value="Leucine-rich Repeat Variant"/>
    <property type="match status" value="2"/>
</dbReference>
<dbReference type="OrthoDB" id="199930at2759"/>
<dbReference type="InterPro" id="IPR016024">
    <property type="entry name" value="ARM-type_fold"/>
</dbReference>
<dbReference type="Proteomes" id="UP000494106">
    <property type="component" value="Unassembled WGS sequence"/>
</dbReference>
<feature type="domain" description="UNC-45/Cro1/She4 central" evidence="12">
    <location>
        <begin position="340"/>
        <end position="490"/>
    </location>
</feature>
<evidence type="ECO:0000313" key="15">
    <source>
        <dbReference type="Proteomes" id="UP000494106"/>
    </source>
</evidence>
<protein>
    <recommendedName>
        <fullName evidence="4">Protein unc-45 homolog B</fullName>
    </recommendedName>
</protein>
<dbReference type="EMBL" id="CADEBD010000327">
    <property type="protein sequence ID" value="CAB3246413.1"/>
    <property type="molecule type" value="Genomic_DNA"/>
</dbReference>
<evidence type="ECO:0000256" key="11">
    <source>
        <dbReference type="PROSITE-ProRule" id="PRU00339"/>
    </source>
</evidence>